<evidence type="ECO:0000256" key="6">
    <source>
        <dbReference type="ARBA" id="ARBA00022741"/>
    </source>
</evidence>
<dbReference type="InterPro" id="IPR000550">
    <property type="entry name" value="Hppk"/>
</dbReference>
<evidence type="ECO:0000259" key="13">
    <source>
        <dbReference type="PROSITE" id="PS00794"/>
    </source>
</evidence>
<dbReference type="GO" id="GO:0046656">
    <property type="term" value="P:folic acid biosynthetic process"/>
    <property type="evidence" value="ECO:0007669"/>
    <property type="project" value="UniProtKB-KW"/>
</dbReference>
<dbReference type="GO" id="GO:0003848">
    <property type="term" value="F:2-amino-4-hydroxy-6-hydroxymethyldihydropteridine diphosphokinase activity"/>
    <property type="evidence" value="ECO:0007669"/>
    <property type="project" value="UniProtKB-EC"/>
</dbReference>
<evidence type="ECO:0000256" key="3">
    <source>
        <dbReference type="ARBA" id="ARBA00013253"/>
    </source>
</evidence>
<keyword evidence="9" id="KW-0289">Folate biosynthesis</keyword>
<keyword evidence="8" id="KW-0067">ATP-binding</keyword>
<dbReference type="OrthoDB" id="9808041at2"/>
<evidence type="ECO:0000256" key="10">
    <source>
        <dbReference type="ARBA" id="ARBA00029409"/>
    </source>
</evidence>
<dbReference type="Gene3D" id="3.30.70.560">
    <property type="entry name" value="7,8-Dihydro-6-hydroxymethylpterin-pyrophosphokinase HPPK"/>
    <property type="match status" value="1"/>
</dbReference>
<protein>
    <recommendedName>
        <fullName evidence="4">2-amino-4-hydroxy-6-hydroxymethyldihydropteridine pyrophosphokinase</fullName>
        <ecNumber evidence="3">2.7.6.3</ecNumber>
    </recommendedName>
    <alternativeName>
        <fullName evidence="11">6-hydroxymethyl-7,8-dihydropterin pyrophosphokinase</fullName>
    </alternativeName>
    <alternativeName>
        <fullName evidence="12">7,8-dihydro-6-hydroxymethylpterin-pyrophosphokinase</fullName>
    </alternativeName>
</protein>
<dbReference type="EC" id="2.7.6.3" evidence="3"/>
<comment type="function">
    <text evidence="10">Catalyzes the transfer of pyrophosphate from adenosine triphosphate (ATP) to 6-hydroxymethyl-7,8-dihydropterin, an enzymatic step in folate biosynthesis pathway.</text>
</comment>
<evidence type="ECO:0000256" key="1">
    <source>
        <dbReference type="ARBA" id="ARBA00005051"/>
    </source>
</evidence>
<organism evidence="14 15">
    <name type="scientific">Microvirga makkahensis</name>
    <dbReference type="NCBI Taxonomy" id="1128670"/>
    <lineage>
        <taxon>Bacteria</taxon>
        <taxon>Pseudomonadati</taxon>
        <taxon>Pseudomonadota</taxon>
        <taxon>Alphaproteobacteria</taxon>
        <taxon>Hyphomicrobiales</taxon>
        <taxon>Methylobacteriaceae</taxon>
        <taxon>Microvirga</taxon>
    </lineage>
</organism>
<dbReference type="PANTHER" id="PTHR43071:SF1">
    <property type="entry name" value="2-AMINO-4-HYDROXY-6-HYDROXYMETHYLDIHYDROPTERIDINE PYROPHOSPHOKINASE"/>
    <property type="match status" value="1"/>
</dbReference>
<evidence type="ECO:0000256" key="4">
    <source>
        <dbReference type="ARBA" id="ARBA00016218"/>
    </source>
</evidence>
<dbReference type="PANTHER" id="PTHR43071">
    <property type="entry name" value="2-AMINO-4-HYDROXY-6-HYDROXYMETHYLDIHYDROPTERIDINE PYROPHOSPHOKINASE"/>
    <property type="match status" value="1"/>
</dbReference>
<dbReference type="CDD" id="cd00483">
    <property type="entry name" value="HPPK"/>
    <property type="match status" value="1"/>
</dbReference>
<gene>
    <name evidence="14" type="primary">folK</name>
    <name evidence="14" type="ORF">GR328_21000</name>
</gene>
<dbReference type="GO" id="GO:0046654">
    <property type="term" value="P:tetrahydrofolate biosynthetic process"/>
    <property type="evidence" value="ECO:0007669"/>
    <property type="project" value="UniProtKB-UniPathway"/>
</dbReference>
<keyword evidence="7 14" id="KW-0418">Kinase</keyword>
<comment type="similarity">
    <text evidence="2">Belongs to the HPPK family.</text>
</comment>
<dbReference type="PROSITE" id="PS00794">
    <property type="entry name" value="HPPK"/>
    <property type="match status" value="1"/>
</dbReference>
<sequence length="157" mass="16890">MARIALSLGSNLGNKRDNIAKALAALDQGGARIVACSADYRTEPWGSIDQDWFVNACAVAETDLTPGDLLALCLRVERELGRVREVRWGPRVIDIDIITYDDLQVGTPTLTLPHPYVAERAFVLLPLAEIAPELNVGGRSVADMLANVSANGIAKLP</sequence>
<dbReference type="RefSeq" id="WP_160887314.1">
    <property type="nucleotide sequence ID" value="NZ_WURB01000023.1"/>
</dbReference>
<keyword evidence="15" id="KW-1185">Reference proteome</keyword>
<keyword evidence="6" id="KW-0547">Nucleotide-binding</keyword>
<evidence type="ECO:0000256" key="2">
    <source>
        <dbReference type="ARBA" id="ARBA00005810"/>
    </source>
</evidence>
<keyword evidence="5 14" id="KW-0808">Transferase</keyword>
<dbReference type="UniPathway" id="UPA00077">
    <property type="reaction ID" value="UER00155"/>
</dbReference>
<dbReference type="GO" id="GO:0016301">
    <property type="term" value="F:kinase activity"/>
    <property type="evidence" value="ECO:0007669"/>
    <property type="project" value="UniProtKB-KW"/>
</dbReference>
<proteinExistence type="inferred from homology"/>
<comment type="caution">
    <text evidence="14">The sequence shown here is derived from an EMBL/GenBank/DDBJ whole genome shotgun (WGS) entry which is preliminary data.</text>
</comment>
<dbReference type="EMBL" id="WURB01000023">
    <property type="protein sequence ID" value="MXQ13892.1"/>
    <property type="molecule type" value="Genomic_DNA"/>
</dbReference>
<comment type="pathway">
    <text evidence="1">Cofactor biosynthesis; tetrahydrofolate biosynthesis; 2-amino-4-hydroxy-6-hydroxymethyl-7,8-dihydropteridine diphosphate from 7,8-dihydroneopterin triphosphate: step 4/4.</text>
</comment>
<evidence type="ECO:0000256" key="5">
    <source>
        <dbReference type="ARBA" id="ARBA00022679"/>
    </source>
</evidence>
<evidence type="ECO:0000256" key="8">
    <source>
        <dbReference type="ARBA" id="ARBA00022840"/>
    </source>
</evidence>
<reference evidence="14 15" key="2">
    <citation type="submission" date="2020-01" db="EMBL/GenBank/DDBJ databases">
        <title>Microvirga sp. nov., an arsenate reduction bacterium isolated from Tibet hotspring sediments.</title>
        <authorList>
            <person name="Xian W.-D."/>
            <person name="Li W.-J."/>
        </authorList>
    </citation>
    <scope>NUCLEOTIDE SEQUENCE [LARGE SCALE GENOMIC DNA]</scope>
    <source>
        <strain evidence="14 15">KCTC 23863</strain>
    </source>
</reference>
<feature type="domain" description="7,8-dihydro-6-hydroxymethylpterin-pyrophosphokinase" evidence="13">
    <location>
        <begin position="87"/>
        <end position="98"/>
    </location>
</feature>
<dbReference type="AlphaFoldDB" id="A0A7X3SQV2"/>
<evidence type="ECO:0000256" key="12">
    <source>
        <dbReference type="ARBA" id="ARBA00033413"/>
    </source>
</evidence>
<evidence type="ECO:0000256" key="7">
    <source>
        <dbReference type="ARBA" id="ARBA00022777"/>
    </source>
</evidence>
<evidence type="ECO:0000313" key="14">
    <source>
        <dbReference type="EMBL" id="MXQ13892.1"/>
    </source>
</evidence>
<evidence type="ECO:0000256" key="9">
    <source>
        <dbReference type="ARBA" id="ARBA00022909"/>
    </source>
</evidence>
<evidence type="ECO:0000256" key="11">
    <source>
        <dbReference type="ARBA" id="ARBA00029766"/>
    </source>
</evidence>
<name>A0A7X3SQV2_9HYPH</name>
<accession>A0A7X3SQV2</accession>
<dbReference type="GO" id="GO:0005524">
    <property type="term" value="F:ATP binding"/>
    <property type="evidence" value="ECO:0007669"/>
    <property type="project" value="UniProtKB-KW"/>
</dbReference>
<dbReference type="Proteomes" id="UP000436483">
    <property type="component" value="Unassembled WGS sequence"/>
</dbReference>
<dbReference type="InterPro" id="IPR035907">
    <property type="entry name" value="Hppk_sf"/>
</dbReference>
<dbReference type="SUPFAM" id="SSF55083">
    <property type="entry name" value="6-hydroxymethyl-7,8-dihydropterin pyrophosphokinase, HPPK"/>
    <property type="match status" value="1"/>
</dbReference>
<reference evidence="14 15" key="1">
    <citation type="submission" date="2019-12" db="EMBL/GenBank/DDBJ databases">
        <authorList>
            <person name="Yuan C.-G."/>
        </authorList>
    </citation>
    <scope>NUCLEOTIDE SEQUENCE [LARGE SCALE GENOMIC DNA]</scope>
    <source>
        <strain evidence="14 15">KCTC 23863</strain>
    </source>
</reference>
<evidence type="ECO:0000313" key="15">
    <source>
        <dbReference type="Proteomes" id="UP000436483"/>
    </source>
</evidence>
<dbReference type="Pfam" id="PF01288">
    <property type="entry name" value="HPPK"/>
    <property type="match status" value="1"/>
</dbReference>
<dbReference type="NCBIfam" id="TIGR01498">
    <property type="entry name" value="folK"/>
    <property type="match status" value="1"/>
</dbReference>